<dbReference type="EMBL" id="VBZC01000014">
    <property type="protein sequence ID" value="TLS45388.1"/>
    <property type="molecule type" value="Genomic_DNA"/>
</dbReference>
<reference evidence="2 3" key="1">
    <citation type="submission" date="2019-05" db="EMBL/GenBank/DDBJ databases">
        <title>Streptomyces sp. NEAU-C151, a novel actinomycete isolated from soil.</title>
        <authorList>
            <person name="Han L."/>
            <person name="Jiang H."/>
        </authorList>
    </citation>
    <scope>NUCLEOTIDE SEQUENCE [LARGE SCALE GENOMIC DNA]</scope>
    <source>
        <strain evidence="2 3">NEAU-C151</strain>
    </source>
</reference>
<feature type="region of interest" description="Disordered" evidence="1">
    <location>
        <begin position="256"/>
        <end position="282"/>
    </location>
</feature>
<organism evidence="2 3">
    <name type="scientific">Streptomyces montanus</name>
    <dbReference type="NCBI Taxonomy" id="2580423"/>
    <lineage>
        <taxon>Bacteria</taxon>
        <taxon>Bacillati</taxon>
        <taxon>Actinomycetota</taxon>
        <taxon>Actinomycetes</taxon>
        <taxon>Kitasatosporales</taxon>
        <taxon>Streptomycetaceae</taxon>
        <taxon>Streptomyces</taxon>
    </lineage>
</organism>
<dbReference type="AlphaFoldDB" id="A0A5R9FVK4"/>
<protein>
    <submittedName>
        <fullName evidence="2">Uncharacterized protein</fullName>
    </submittedName>
</protein>
<sequence>MTDAEAASASSAPAAYELHRLSPRDESRVALALTLRQLVEAALDAVPVAPDPAPGDLLRTALQLQRRTEEVVREAVVAERERGTTWYQIGEAAGITRQSAHEKWYGDVHAWAATGRSALPPELKTLEVAAEADVLYAGLRPDRPQAITSGLDAVRFPGSHAYEASLRSRGSALHTRRTDLDAQAKKLNDQYSTLHAQGPAAHSSVVDDDPHVLLAAYRGHADAVRTNRLAIAAVHDEIATVYDQLVTAEPSLAEEHRTQADWHRNASERTRGYADLLNGGEN</sequence>
<dbReference type="RefSeq" id="WP_138045638.1">
    <property type="nucleotide sequence ID" value="NZ_VBZC01000014.1"/>
</dbReference>
<evidence type="ECO:0000313" key="3">
    <source>
        <dbReference type="Proteomes" id="UP000305906"/>
    </source>
</evidence>
<dbReference type="Proteomes" id="UP000305906">
    <property type="component" value="Unassembled WGS sequence"/>
</dbReference>
<keyword evidence="3" id="KW-1185">Reference proteome</keyword>
<proteinExistence type="predicted"/>
<evidence type="ECO:0000313" key="2">
    <source>
        <dbReference type="EMBL" id="TLS45388.1"/>
    </source>
</evidence>
<comment type="caution">
    <text evidence="2">The sequence shown here is derived from an EMBL/GenBank/DDBJ whole genome shotgun (WGS) entry which is preliminary data.</text>
</comment>
<name>A0A5R9FVK4_9ACTN</name>
<evidence type="ECO:0000256" key="1">
    <source>
        <dbReference type="SAM" id="MobiDB-lite"/>
    </source>
</evidence>
<gene>
    <name evidence="2" type="ORF">FE633_15090</name>
</gene>
<feature type="compositionally biased region" description="Basic and acidic residues" evidence="1">
    <location>
        <begin position="256"/>
        <end position="272"/>
    </location>
</feature>
<accession>A0A5R9FVK4</accession>